<dbReference type="Xenbase" id="XB-GENE-29093643">
    <property type="gene designation" value="LOC116407986"/>
</dbReference>
<proteinExistence type="predicted"/>
<accession>A0A8J1IY05</accession>
<evidence type="ECO:0000256" key="1">
    <source>
        <dbReference type="SAM" id="Coils"/>
    </source>
</evidence>
<organism evidence="2 3">
    <name type="scientific">Xenopus tropicalis</name>
    <name type="common">Western clawed frog</name>
    <name type="synonym">Silurana tropicalis</name>
    <dbReference type="NCBI Taxonomy" id="8364"/>
    <lineage>
        <taxon>Eukaryota</taxon>
        <taxon>Metazoa</taxon>
        <taxon>Chordata</taxon>
        <taxon>Craniata</taxon>
        <taxon>Vertebrata</taxon>
        <taxon>Euteleostomi</taxon>
        <taxon>Amphibia</taxon>
        <taxon>Batrachia</taxon>
        <taxon>Anura</taxon>
        <taxon>Pipoidea</taxon>
        <taxon>Pipidae</taxon>
        <taxon>Xenopodinae</taxon>
        <taxon>Xenopus</taxon>
        <taxon>Silurana</taxon>
    </lineage>
</organism>
<dbReference type="AGR" id="Xenbase:XB-GENE-29093643"/>
<gene>
    <name evidence="3 4" type="primary">LOC116407986</name>
</gene>
<name>A0A8J1IY05_XENTR</name>
<protein>
    <submittedName>
        <fullName evidence="3">Trichohyalin-like</fullName>
    </submittedName>
</protein>
<evidence type="ECO:0000313" key="3">
    <source>
        <dbReference type="RefSeq" id="XP_031750448.1"/>
    </source>
</evidence>
<feature type="coiled-coil region" evidence="1">
    <location>
        <begin position="83"/>
        <end position="202"/>
    </location>
</feature>
<dbReference type="RefSeq" id="XP_031750448.1">
    <property type="nucleotide sequence ID" value="XM_031894588.1"/>
</dbReference>
<sequence>MFSRIGKNFWNIFRCNPKDVTERLSQLTVTEQVEPEPVVRGILPQGKNDSSCSDIKATPTFQRTMKGKEAVQKQAQEEAEGYARQRDIRMDQQERMKERLNEEFLEEAVQFTVQQIQRLIENEKCRIRQEEEREKAKKEMKKRKFRNVLLRIKEIVGQTEREVEVERQKKQRLREMEEWKHLQREAQEEANKEIANRKLRNELLLEMLLKKKEEEKAMEDLSVVEEEEKKASFVAVMEAQSPEEITPTGEALMLPVPETSAEKLRDSLPEENVVIENSEAAKEIRAAVRRKEFEKSERKRAARIRKAPLRKKPSFYDIPDRVKVSFGCEINRLFSHEEY</sequence>
<dbReference type="AlphaFoldDB" id="A0A8J1IY05"/>
<dbReference type="KEGG" id="xtr:116407986"/>
<reference evidence="3" key="1">
    <citation type="submission" date="2025-08" db="UniProtKB">
        <authorList>
            <consortium name="RefSeq"/>
        </authorList>
    </citation>
    <scope>IDENTIFICATION</scope>
    <source>
        <strain evidence="3">Nigerian</strain>
        <tissue evidence="3">Liver and blood</tissue>
    </source>
</reference>
<keyword evidence="1" id="KW-0175">Coiled coil</keyword>
<evidence type="ECO:0000313" key="4">
    <source>
        <dbReference type="Xenbase" id="XB-GENE-29093643"/>
    </source>
</evidence>
<keyword evidence="2" id="KW-1185">Reference proteome</keyword>
<dbReference type="GeneID" id="116407986"/>
<evidence type="ECO:0000313" key="2">
    <source>
        <dbReference type="Proteomes" id="UP000008143"/>
    </source>
</evidence>
<dbReference type="Proteomes" id="UP000008143">
    <property type="component" value="Chromosome 10"/>
</dbReference>